<dbReference type="GO" id="GO:1990817">
    <property type="term" value="F:poly(A) RNA polymerase activity"/>
    <property type="evidence" value="ECO:0007669"/>
    <property type="project" value="EnsemblMetazoa"/>
</dbReference>
<dbReference type="OrthoDB" id="2274644at2759"/>
<feature type="region of interest" description="Disordered" evidence="9">
    <location>
        <begin position="26"/>
        <end position="47"/>
    </location>
</feature>
<dbReference type="InterPro" id="IPR002058">
    <property type="entry name" value="PAP_assoc"/>
</dbReference>
<dbReference type="GO" id="GO:0007616">
    <property type="term" value="P:long-term memory"/>
    <property type="evidence" value="ECO:0007669"/>
    <property type="project" value="EnsemblMetazoa"/>
</dbReference>
<evidence type="ECO:0000256" key="3">
    <source>
        <dbReference type="ARBA" id="ARBA00004496"/>
    </source>
</evidence>
<dbReference type="GO" id="GO:0043005">
    <property type="term" value="C:neuron projection"/>
    <property type="evidence" value="ECO:0007669"/>
    <property type="project" value="EnsemblMetazoa"/>
</dbReference>
<evidence type="ECO:0000256" key="5">
    <source>
        <dbReference type="ARBA" id="ARBA00022679"/>
    </source>
</evidence>
<feature type="compositionally biased region" description="Low complexity" evidence="9">
    <location>
        <begin position="179"/>
        <end position="197"/>
    </location>
</feature>
<dbReference type="GO" id="GO:0005737">
    <property type="term" value="C:cytoplasm"/>
    <property type="evidence" value="ECO:0007669"/>
    <property type="project" value="UniProtKB-SubCell"/>
</dbReference>
<feature type="region of interest" description="Disordered" evidence="9">
    <location>
        <begin position="593"/>
        <end position="621"/>
    </location>
</feature>
<evidence type="ECO:0000313" key="13">
    <source>
        <dbReference type="Proteomes" id="UP000002282"/>
    </source>
</evidence>
<feature type="region of interest" description="Disordered" evidence="9">
    <location>
        <begin position="76"/>
        <end position="103"/>
    </location>
</feature>
<reference evidence="12 13" key="2">
    <citation type="journal article" date="2007" name="PLoS Biol.">
        <title>Principles of genome evolution in the Drosophila melanogaster species group.</title>
        <authorList>
            <person name="Ranz J.M."/>
            <person name="Maurin D."/>
            <person name="Chan Y.S."/>
            <person name="von Grotthuss M."/>
            <person name="Hillier L.W."/>
            <person name="Roote J."/>
            <person name="Ashburner M."/>
            <person name="Bergman C.M."/>
        </authorList>
    </citation>
    <scope>NUCLEOTIDE SEQUENCE [LARGE SCALE GENOMIC DNA]</scope>
    <source>
        <strain evidence="13">Tai18E2 / Tucson 14021-0261.01</strain>
    </source>
</reference>
<organism evidence="12 13">
    <name type="scientific">Drosophila yakuba</name>
    <name type="common">Fruit fly</name>
    <dbReference type="NCBI Taxonomy" id="7245"/>
    <lineage>
        <taxon>Eukaryota</taxon>
        <taxon>Metazoa</taxon>
        <taxon>Ecdysozoa</taxon>
        <taxon>Arthropoda</taxon>
        <taxon>Hexapoda</taxon>
        <taxon>Insecta</taxon>
        <taxon>Pterygota</taxon>
        <taxon>Neoptera</taxon>
        <taxon>Endopterygota</taxon>
        <taxon>Diptera</taxon>
        <taxon>Brachycera</taxon>
        <taxon>Muscomorpha</taxon>
        <taxon>Ephydroidea</taxon>
        <taxon>Drosophilidae</taxon>
        <taxon>Drosophila</taxon>
        <taxon>Sophophora</taxon>
    </lineage>
</organism>
<dbReference type="InterPro" id="IPR043519">
    <property type="entry name" value="NT_sf"/>
</dbReference>
<comment type="similarity">
    <text evidence="8">Belongs to the DNA polymerase type-B-like family. GLD2 subfamily.</text>
</comment>
<dbReference type="CDD" id="cd05402">
    <property type="entry name" value="NT_PAP_TUTase"/>
    <property type="match status" value="1"/>
</dbReference>
<gene>
    <name evidence="12" type="primary">Dyak\GE10276</name>
    <name evidence="12" type="synonym">dyak_GLEANR_10215</name>
    <name evidence="12" type="synonym">GE10276</name>
    <name evidence="12" type="ORF">Dyak_GE10276</name>
</gene>
<feature type="region of interest" description="Disordered" evidence="9">
    <location>
        <begin position="173"/>
        <end position="215"/>
    </location>
</feature>
<dbReference type="SUPFAM" id="SSF81631">
    <property type="entry name" value="PAP/OAS1 substrate-binding domain"/>
    <property type="match status" value="1"/>
</dbReference>
<evidence type="ECO:0000259" key="10">
    <source>
        <dbReference type="Pfam" id="PF03828"/>
    </source>
</evidence>
<dbReference type="HOGENOM" id="CLU_258575_0_0_1"/>
<protein>
    <submittedName>
        <fullName evidence="12">Uncharacterized protein</fullName>
    </submittedName>
</protein>
<proteinExistence type="inferred from homology"/>
<feature type="compositionally biased region" description="Polar residues" evidence="9">
    <location>
        <begin position="517"/>
        <end position="531"/>
    </location>
</feature>
<evidence type="ECO:0000256" key="9">
    <source>
        <dbReference type="SAM" id="MobiDB-lite"/>
    </source>
</evidence>
<evidence type="ECO:0000256" key="7">
    <source>
        <dbReference type="ARBA" id="ARBA00022842"/>
    </source>
</evidence>
<evidence type="ECO:0000256" key="8">
    <source>
        <dbReference type="ARBA" id="ARBA00038491"/>
    </source>
</evidence>
<feature type="compositionally biased region" description="Polar residues" evidence="9">
    <location>
        <begin position="1307"/>
        <end position="1327"/>
    </location>
</feature>
<feature type="compositionally biased region" description="Polar residues" evidence="9">
    <location>
        <begin position="429"/>
        <end position="447"/>
    </location>
</feature>
<comment type="cofactor">
    <cofactor evidence="1">
        <name>Mn(2+)</name>
        <dbReference type="ChEBI" id="CHEBI:29035"/>
    </cofactor>
</comment>
<dbReference type="SMR" id="B4PLL3"/>
<feature type="region of interest" description="Disordered" evidence="9">
    <location>
        <begin position="1264"/>
        <end position="1286"/>
    </location>
</feature>
<keyword evidence="7" id="KW-0460">Magnesium</keyword>
<feature type="compositionally biased region" description="Basic residues" evidence="9">
    <location>
        <begin position="448"/>
        <end position="457"/>
    </location>
</feature>
<dbReference type="eggNOG" id="KOG2277">
    <property type="taxonomic scope" value="Eukaryota"/>
</dbReference>
<feature type="domain" description="PAP-associated" evidence="10">
    <location>
        <begin position="1140"/>
        <end position="1201"/>
    </location>
</feature>
<feature type="region of interest" description="Disordered" evidence="9">
    <location>
        <begin position="1299"/>
        <end position="1341"/>
    </location>
</feature>
<keyword evidence="6" id="KW-0479">Metal-binding</keyword>
<feature type="domain" description="Poly(A) RNA polymerase mitochondrial-like central palm" evidence="11">
    <location>
        <begin position="913"/>
        <end position="1051"/>
    </location>
</feature>
<dbReference type="GO" id="GO:0046872">
    <property type="term" value="F:metal ion binding"/>
    <property type="evidence" value="ECO:0007669"/>
    <property type="project" value="UniProtKB-KW"/>
</dbReference>
<evidence type="ECO:0000259" key="11">
    <source>
        <dbReference type="Pfam" id="PF22600"/>
    </source>
</evidence>
<accession>B4PLL3</accession>
<dbReference type="PANTHER" id="PTHR12271">
    <property type="entry name" value="POLY A POLYMERASE CID PAP -RELATED"/>
    <property type="match status" value="1"/>
</dbReference>
<dbReference type="SUPFAM" id="SSF81301">
    <property type="entry name" value="Nucleotidyltransferase"/>
    <property type="match status" value="1"/>
</dbReference>
<name>B4PLL3_DROYA</name>
<dbReference type="PhylomeDB" id="B4PLL3"/>
<feature type="compositionally biased region" description="Polar residues" evidence="9">
    <location>
        <begin position="1269"/>
        <end position="1279"/>
    </location>
</feature>
<dbReference type="Proteomes" id="UP000002282">
    <property type="component" value="Chromosome 3R"/>
</dbReference>
<evidence type="ECO:0000256" key="4">
    <source>
        <dbReference type="ARBA" id="ARBA00022490"/>
    </source>
</evidence>
<feature type="compositionally biased region" description="Basic residues" evidence="9">
    <location>
        <begin position="496"/>
        <end position="506"/>
    </location>
</feature>
<keyword evidence="5" id="KW-0808">Transferase</keyword>
<sequence>MSTAMAMAAAASSSATAAAAAAATTTAISNSTTNTTASPATTNTMNITTKTITPAEVPMEPAPSMAPKALEIEDSGTNETDDLEQGAPKPRRQRKTTVVHTCPRPPGGYKYSMEFLYGIGSGMAGVTLNIPTPSSITPRTVRTTAPLLTTHMPLLTTMGVAPPRSSGIRYAGSAGGANGTTTTASTTPTTVTTSIGSPGSGAGAEAMTSPVSSSGMPAAGGIQAAQFIYQGYLPTGPQRRLWHAENAVWQFDRNYPYNQAYSPPYGIPMMPVGFEHPYGQRIIYPGYYNQTAGGINAAAVSGLTRTSRQVAQQPHILAQPAVGTENSEEAPATLGNAPQVSSPWRYGRPGTHRGRQAVPTAAASALLHRDSKTFYNSIASGMGGGPRFKAPFVANVRSFQGGAVAAGGPATAAEVATNVAATGAASSSEQNVATSRNNQEATTQNNPRNRHNAKRGGKSSLGKEHTSNSSGSLSNSSSKSQLNKRPSSNTSISPIKHPHRTYRNRMRYTAPEPSEQKAVTTSVPISNYQPPQATVRRVSKFQGANAYQGQTSGRQQSRYYQSRHMDAFVYQSGHYMVYAAGAPPVGFAAGKPGVSKATGAPAGSAAGAAVAGGGGGGAATVTASSATLEGEQPLDSDFDQRQEYADLGLDPANGGFSSDLEPPALKQDTSELDAQSCLLSHPNSELDGDDNHSLTSFAPSVESDDSESELSDASVESVVRDIMVSCLAMATGAEEPDLSGPNLVPYGDMHNLKELDRKSPQTNGYRSHRQYHQSHYPYHSQLSPRGLSCCGDMLNQHSEDLVFKLDQSQPDAIESGKKIHLKEIAEEPDNISMASNLSCSPSASSSKSVMASKSNITMPEEHDDDELPLVVHNRYWREFFGYTPADRFLLRAKLVEMRRPPKIMGCKNKWEPLSLSVWRKFLESQQTRHVYKTKMRLWRAIYTVAMKNYPRYGLYLVGSSISYFGSKCSDMDICMLACTNPNIDPRMEAVYHLQVMKALLSRTNMFQDFNLIEARVPILRFTDRCHKVEVDINFNNSVGIRNTHLLYCYSQLEWRVRPMALTVKQWAQYHNINNAKNMTISSYSLMLMVIHFLQVGASPPVLPCLHKLHPDKFGLLQPNDFGYVDMNEVMAPYQSENSQSLGELLLNFLHYYSVFEYGKYAISIRVGGVLPIEKCRAAAAPKNDIHQWNELCIEEPFDQTNTARSVYDTDTFERIKAIFVASYRRLESTRNLSAIFEDYDGPTIMMQQPSVDSEVELYEGQHHRLLPNRGSSRSNSTMPSPRPSKLMVDKATTAIWDDINNKPDAQPVSNYHNYDASNESIGNGSQMRSKDNPVASQPPIA</sequence>
<dbReference type="GO" id="GO:0031123">
    <property type="term" value="P:RNA 3'-end processing"/>
    <property type="evidence" value="ECO:0007669"/>
    <property type="project" value="TreeGrafter"/>
</dbReference>
<comment type="cofactor">
    <cofactor evidence="2">
        <name>Mg(2+)</name>
        <dbReference type="ChEBI" id="CHEBI:18420"/>
    </cofactor>
</comment>
<keyword evidence="13" id="KW-1185">Reference proteome</keyword>
<feature type="compositionally biased region" description="Low complexity" evidence="9">
    <location>
        <begin position="593"/>
        <end position="609"/>
    </location>
</feature>
<feature type="region of interest" description="Disordered" evidence="9">
    <location>
        <begin position="647"/>
        <end position="714"/>
    </location>
</feature>
<feature type="region of interest" description="Disordered" evidence="9">
    <location>
        <begin position="423"/>
        <end position="531"/>
    </location>
</feature>
<reference evidence="12 13" key="1">
    <citation type="journal article" date="2007" name="Nature">
        <title>Evolution of genes and genomes on the Drosophila phylogeny.</title>
        <authorList>
            <consortium name="Drosophila 12 Genomes Consortium"/>
            <person name="Clark A.G."/>
            <person name="Eisen M.B."/>
            <person name="Smith D.R."/>
            <person name="Bergman C.M."/>
            <person name="Oliver B."/>
            <person name="Markow T.A."/>
            <person name="Kaufman T.C."/>
            <person name="Kellis M."/>
            <person name="Gelbart W."/>
            <person name="Iyer V.N."/>
            <person name="Pollard D.A."/>
            <person name="Sackton T.B."/>
            <person name="Larracuente A.M."/>
            <person name="Singh N.D."/>
            <person name="Abad J.P."/>
            <person name="Abt D.N."/>
            <person name="Adryan B."/>
            <person name="Aguade M."/>
            <person name="Akashi H."/>
            <person name="Anderson W.W."/>
            <person name="Aquadro C.F."/>
            <person name="Ardell D.H."/>
            <person name="Arguello R."/>
            <person name="Artieri C.G."/>
            <person name="Barbash D.A."/>
            <person name="Barker D."/>
            <person name="Barsanti P."/>
            <person name="Batterham P."/>
            <person name="Batzoglou S."/>
            <person name="Begun D."/>
            <person name="Bhutkar A."/>
            <person name="Blanco E."/>
            <person name="Bosak S.A."/>
            <person name="Bradley R.K."/>
            <person name="Brand A.D."/>
            <person name="Brent M.R."/>
            <person name="Brooks A.N."/>
            <person name="Brown R.H."/>
            <person name="Butlin R.K."/>
            <person name="Caggese C."/>
            <person name="Calvi B.R."/>
            <person name="Bernardo de Carvalho A."/>
            <person name="Caspi A."/>
            <person name="Castrezana S."/>
            <person name="Celniker S.E."/>
            <person name="Chang J.L."/>
            <person name="Chapple C."/>
            <person name="Chatterji S."/>
            <person name="Chinwalla A."/>
            <person name="Civetta A."/>
            <person name="Clifton S.W."/>
            <person name="Comeron J.M."/>
            <person name="Costello J.C."/>
            <person name="Coyne J.A."/>
            <person name="Daub J."/>
            <person name="David R.G."/>
            <person name="Delcher A.L."/>
            <person name="Delehaunty K."/>
            <person name="Do C.B."/>
            <person name="Ebling H."/>
            <person name="Edwards K."/>
            <person name="Eickbush T."/>
            <person name="Evans J.D."/>
            <person name="Filipski A."/>
            <person name="Findeiss S."/>
            <person name="Freyhult E."/>
            <person name="Fulton L."/>
            <person name="Fulton R."/>
            <person name="Garcia A.C."/>
            <person name="Gardiner A."/>
            <person name="Garfield D.A."/>
            <person name="Garvin B.E."/>
            <person name="Gibson G."/>
            <person name="Gilbert D."/>
            <person name="Gnerre S."/>
            <person name="Godfrey J."/>
            <person name="Good R."/>
            <person name="Gotea V."/>
            <person name="Gravely B."/>
            <person name="Greenberg A.J."/>
            <person name="Griffiths-Jones S."/>
            <person name="Gross S."/>
            <person name="Guigo R."/>
            <person name="Gustafson E.A."/>
            <person name="Haerty W."/>
            <person name="Hahn M.W."/>
            <person name="Halligan D.L."/>
            <person name="Halpern A.L."/>
            <person name="Halter G.M."/>
            <person name="Han M.V."/>
            <person name="Heger A."/>
            <person name="Hillier L."/>
            <person name="Hinrichs A.S."/>
            <person name="Holmes I."/>
            <person name="Hoskins R.A."/>
            <person name="Hubisz M.J."/>
            <person name="Hultmark D."/>
            <person name="Huntley M.A."/>
            <person name="Jaffe D.B."/>
            <person name="Jagadeeshan S."/>
            <person name="Jeck W.R."/>
            <person name="Johnson J."/>
            <person name="Jones C.D."/>
            <person name="Jordan W.C."/>
            <person name="Karpen G.H."/>
            <person name="Kataoka E."/>
            <person name="Keightley P.D."/>
            <person name="Kheradpour P."/>
            <person name="Kirkness E.F."/>
            <person name="Koerich L.B."/>
            <person name="Kristiansen K."/>
            <person name="Kudrna D."/>
            <person name="Kulathinal R.J."/>
            <person name="Kumar S."/>
            <person name="Kwok R."/>
            <person name="Lander E."/>
            <person name="Langley C.H."/>
            <person name="Lapoint R."/>
            <person name="Lazzaro B.P."/>
            <person name="Lee S.J."/>
            <person name="Levesque L."/>
            <person name="Li R."/>
            <person name="Lin C.F."/>
            <person name="Lin M.F."/>
            <person name="Lindblad-Toh K."/>
            <person name="Llopart A."/>
            <person name="Long M."/>
            <person name="Low L."/>
            <person name="Lozovsky E."/>
            <person name="Lu J."/>
            <person name="Luo M."/>
            <person name="Machado C.A."/>
            <person name="Makalowski W."/>
            <person name="Marzo M."/>
            <person name="Matsuda M."/>
            <person name="Matzkin L."/>
            <person name="McAllister B."/>
            <person name="McBride C.S."/>
            <person name="McKernan B."/>
            <person name="McKernan K."/>
            <person name="Mendez-Lago M."/>
            <person name="Minx P."/>
            <person name="Mollenhauer M.U."/>
            <person name="Montooth K."/>
            <person name="Mount S.M."/>
            <person name="Mu X."/>
            <person name="Myers E."/>
            <person name="Negre B."/>
            <person name="Newfeld S."/>
            <person name="Nielsen R."/>
            <person name="Noor M.A."/>
            <person name="O'Grady P."/>
            <person name="Pachter L."/>
            <person name="Papaceit M."/>
            <person name="Parisi M.J."/>
            <person name="Parisi M."/>
            <person name="Parts L."/>
            <person name="Pedersen J.S."/>
            <person name="Pesole G."/>
            <person name="Phillippy A.M."/>
            <person name="Ponting C.P."/>
            <person name="Pop M."/>
            <person name="Porcelli D."/>
            <person name="Powell J.R."/>
            <person name="Prohaska S."/>
            <person name="Pruitt K."/>
            <person name="Puig M."/>
            <person name="Quesneville H."/>
            <person name="Ram K.R."/>
            <person name="Rand D."/>
            <person name="Rasmussen M.D."/>
            <person name="Reed L.K."/>
            <person name="Reenan R."/>
            <person name="Reily A."/>
            <person name="Remington K.A."/>
            <person name="Rieger T.T."/>
            <person name="Ritchie M.G."/>
            <person name="Robin C."/>
            <person name="Rogers Y.H."/>
            <person name="Rohde C."/>
            <person name="Rozas J."/>
            <person name="Rubenfield M.J."/>
            <person name="Ruiz A."/>
            <person name="Russo S."/>
            <person name="Salzberg S.L."/>
            <person name="Sanchez-Gracia A."/>
            <person name="Saranga D.J."/>
            <person name="Sato H."/>
            <person name="Schaeffer S.W."/>
            <person name="Schatz M.C."/>
            <person name="Schlenke T."/>
            <person name="Schwartz R."/>
            <person name="Segarra C."/>
            <person name="Singh R.S."/>
            <person name="Sirot L."/>
            <person name="Sirota M."/>
            <person name="Sisneros N.B."/>
            <person name="Smith C.D."/>
            <person name="Smith T.F."/>
            <person name="Spieth J."/>
            <person name="Stage D.E."/>
            <person name="Stark A."/>
            <person name="Stephan W."/>
            <person name="Strausberg R.L."/>
            <person name="Strempel S."/>
            <person name="Sturgill D."/>
            <person name="Sutton G."/>
            <person name="Sutton G.G."/>
            <person name="Tao W."/>
            <person name="Teichmann S."/>
            <person name="Tobari Y.N."/>
            <person name="Tomimura Y."/>
            <person name="Tsolas J.M."/>
            <person name="Valente V.L."/>
            <person name="Venter E."/>
            <person name="Venter J.C."/>
            <person name="Vicario S."/>
            <person name="Vieira F.G."/>
            <person name="Vilella A.J."/>
            <person name="Villasante A."/>
            <person name="Walenz B."/>
            <person name="Wang J."/>
            <person name="Wasserman M."/>
            <person name="Watts T."/>
            <person name="Wilson D."/>
            <person name="Wilson R.K."/>
            <person name="Wing R.A."/>
            <person name="Wolfner M.F."/>
            <person name="Wong A."/>
            <person name="Wong G.K."/>
            <person name="Wu C.I."/>
            <person name="Wu G."/>
            <person name="Yamamoto D."/>
            <person name="Yang H.P."/>
            <person name="Yang S.P."/>
            <person name="Yorke J.A."/>
            <person name="Yoshida K."/>
            <person name="Zdobnov E."/>
            <person name="Zhang P."/>
            <person name="Zhang Y."/>
            <person name="Zimin A.V."/>
            <person name="Baldwin J."/>
            <person name="Abdouelleil A."/>
            <person name="Abdulkadir J."/>
            <person name="Abebe A."/>
            <person name="Abera B."/>
            <person name="Abreu J."/>
            <person name="Acer S.C."/>
            <person name="Aftuck L."/>
            <person name="Alexander A."/>
            <person name="An P."/>
            <person name="Anderson E."/>
            <person name="Anderson S."/>
            <person name="Arachi H."/>
            <person name="Azer M."/>
            <person name="Bachantsang P."/>
            <person name="Barry A."/>
            <person name="Bayul T."/>
            <person name="Berlin A."/>
            <person name="Bessette D."/>
            <person name="Bloom T."/>
            <person name="Blye J."/>
            <person name="Boguslavskiy L."/>
            <person name="Bonnet C."/>
            <person name="Boukhgalter B."/>
            <person name="Bourzgui I."/>
            <person name="Brown A."/>
            <person name="Cahill P."/>
            <person name="Channer S."/>
            <person name="Cheshatsang Y."/>
            <person name="Chuda L."/>
            <person name="Citroen M."/>
            <person name="Collymore A."/>
            <person name="Cooke P."/>
            <person name="Costello M."/>
            <person name="D'Aco K."/>
            <person name="Daza R."/>
            <person name="De Haan G."/>
            <person name="DeGray S."/>
            <person name="DeMaso C."/>
            <person name="Dhargay N."/>
            <person name="Dooley K."/>
            <person name="Dooley E."/>
            <person name="Doricent M."/>
            <person name="Dorje P."/>
            <person name="Dorjee K."/>
            <person name="Dupes A."/>
            <person name="Elong R."/>
            <person name="Falk J."/>
            <person name="Farina A."/>
            <person name="Faro S."/>
            <person name="Ferguson D."/>
            <person name="Fisher S."/>
            <person name="Foley C.D."/>
            <person name="Franke A."/>
            <person name="Friedrich D."/>
            <person name="Gadbois L."/>
            <person name="Gearin G."/>
            <person name="Gearin C.R."/>
            <person name="Giannoukos G."/>
            <person name="Goode T."/>
            <person name="Graham J."/>
            <person name="Grandbois E."/>
            <person name="Grewal S."/>
            <person name="Gyaltsen K."/>
            <person name="Hafez N."/>
            <person name="Hagos B."/>
            <person name="Hall J."/>
            <person name="Henson C."/>
            <person name="Hollinger A."/>
            <person name="Honan T."/>
            <person name="Huard M.D."/>
            <person name="Hughes L."/>
            <person name="Hurhula B."/>
            <person name="Husby M.E."/>
            <person name="Kamat A."/>
            <person name="Kanga B."/>
            <person name="Kashin S."/>
            <person name="Khazanovich D."/>
            <person name="Kisner P."/>
            <person name="Lance K."/>
            <person name="Lara M."/>
            <person name="Lee W."/>
            <person name="Lennon N."/>
            <person name="Letendre F."/>
            <person name="LeVine R."/>
            <person name="Lipovsky A."/>
            <person name="Liu X."/>
            <person name="Liu J."/>
            <person name="Liu S."/>
            <person name="Lokyitsang T."/>
            <person name="Lokyitsang Y."/>
            <person name="Lubonja R."/>
            <person name="Lui A."/>
            <person name="MacDonald P."/>
            <person name="Magnisalis V."/>
            <person name="Maru K."/>
            <person name="Matthews C."/>
            <person name="McCusker W."/>
            <person name="McDonough S."/>
            <person name="Mehta T."/>
            <person name="Meldrim J."/>
            <person name="Meneus L."/>
            <person name="Mihai O."/>
            <person name="Mihalev A."/>
            <person name="Mihova T."/>
            <person name="Mittelman R."/>
            <person name="Mlenga V."/>
            <person name="Montmayeur A."/>
            <person name="Mulrain L."/>
            <person name="Navidi A."/>
            <person name="Naylor J."/>
            <person name="Negash T."/>
            <person name="Nguyen T."/>
            <person name="Nguyen N."/>
            <person name="Nicol R."/>
            <person name="Norbu C."/>
            <person name="Norbu N."/>
            <person name="Novod N."/>
            <person name="O'Neill B."/>
            <person name="Osman S."/>
            <person name="Markiewicz E."/>
            <person name="Oyono O.L."/>
            <person name="Patti C."/>
            <person name="Phunkhang P."/>
            <person name="Pierre F."/>
            <person name="Priest M."/>
            <person name="Raghuraman S."/>
            <person name="Rege F."/>
            <person name="Reyes R."/>
            <person name="Rise C."/>
            <person name="Rogov P."/>
            <person name="Ross K."/>
            <person name="Ryan E."/>
            <person name="Settipalli S."/>
            <person name="Shea T."/>
            <person name="Sherpa N."/>
            <person name="Shi L."/>
            <person name="Shih D."/>
            <person name="Sparrow T."/>
            <person name="Spaulding J."/>
            <person name="Stalker J."/>
            <person name="Stange-Thomann N."/>
            <person name="Stavropoulos S."/>
            <person name="Stone C."/>
            <person name="Strader C."/>
            <person name="Tesfaye S."/>
            <person name="Thomson T."/>
            <person name="Thoulutsang Y."/>
            <person name="Thoulutsang D."/>
            <person name="Topham K."/>
            <person name="Topping I."/>
            <person name="Tsamla T."/>
            <person name="Vassiliev H."/>
            <person name="Vo A."/>
            <person name="Wangchuk T."/>
            <person name="Wangdi T."/>
            <person name="Weiand M."/>
            <person name="Wilkinson J."/>
            <person name="Wilson A."/>
            <person name="Yadav S."/>
            <person name="Young G."/>
            <person name="Yu Q."/>
            <person name="Zembek L."/>
            <person name="Zhong D."/>
            <person name="Zimmer A."/>
            <person name="Zwirko Z."/>
            <person name="Jaffe D.B."/>
            <person name="Alvarez P."/>
            <person name="Brockman W."/>
            <person name="Butler J."/>
            <person name="Chin C."/>
            <person name="Gnerre S."/>
            <person name="Grabherr M."/>
            <person name="Kleber M."/>
            <person name="Mauceli E."/>
            <person name="MacCallum I."/>
        </authorList>
    </citation>
    <scope>NUCLEOTIDE SEQUENCE [LARGE SCALE GENOMIC DNA]</scope>
    <source>
        <strain evidence="13">Tai18E2 / Tucson 14021-0261.01</strain>
    </source>
</reference>
<dbReference type="Gene3D" id="1.10.1410.10">
    <property type="match status" value="1"/>
</dbReference>
<dbReference type="Pfam" id="PF03828">
    <property type="entry name" value="PAP_assoc"/>
    <property type="match status" value="1"/>
</dbReference>
<keyword evidence="4" id="KW-0963">Cytoplasm</keyword>
<evidence type="ECO:0000256" key="2">
    <source>
        <dbReference type="ARBA" id="ARBA00001946"/>
    </source>
</evidence>
<dbReference type="Pfam" id="PF22600">
    <property type="entry name" value="MTPAP-like_central"/>
    <property type="match status" value="1"/>
</dbReference>
<dbReference type="InterPro" id="IPR054708">
    <property type="entry name" value="MTPAP-like_central"/>
</dbReference>
<comment type="subcellular location">
    <subcellularLocation>
        <location evidence="3">Cytoplasm</location>
    </subcellularLocation>
</comment>
<dbReference type="EMBL" id="CM000160">
    <property type="protein sequence ID" value="EDW97962.1"/>
    <property type="molecule type" value="Genomic_DNA"/>
</dbReference>
<dbReference type="Gene3D" id="3.30.460.10">
    <property type="entry name" value="Beta Polymerase, domain 2"/>
    <property type="match status" value="1"/>
</dbReference>
<feature type="compositionally biased region" description="Low complexity" evidence="9">
    <location>
        <begin position="467"/>
        <end position="484"/>
    </location>
</feature>
<feature type="region of interest" description="Disordered" evidence="9">
    <location>
        <begin position="322"/>
        <end position="358"/>
    </location>
</feature>
<dbReference type="PANTHER" id="PTHR12271:SF40">
    <property type="entry name" value="POLY(A) RNA POLYMERASE GLD2"/>
    <property type="match status" value="1"/>
</dbReference>
<evidence type="ECO:0000256" key="1">
    <source>
        <dbReference type="ARBA" id="ARBA00001936"/>
    </source>
</evidence>
<dbReference type="KEGG" id="dya:Dyak_GE10276"/>
<dbReference type="OMA" id="HYYSVFE"/>
<evidence type="ECO:0000256" key="6">
    <source>
        <dbReference type="ARBA" id="ARBA00022723"/>
    </source>
</evidence>
<evidence type="ECO:0000313" key="12">
    <source>
        <dbReference type="EMBL" id="EDW97962.1"/>
    </source>
</evidence>
<dbReference type="GO" id="GO:0005654">
    <property type="term" value="C:nucleoplasm"/>
    <property type="evidence" value="ECO:0007669"/>
    <property type="project" value="EnsemblMetazoa"/>
</dbReference>